<dbReference type="PANTHER" id="PTHR31806:SF1">
    <property type="entry name" value="PURINE-CYTOSINE PERMEASE FCY2-RELATED"/>
    <property type="match status" value="1"/>
</dbReference>
<feature type="transmembrane region" description="Helical" evidence="8">
    <location>
        <begin position="352"/>
        <end position="374"/>
    </location>
</feature>
<dbReference type="PIRSF" id="PIRSF002744">
    <property type="entry name" value="Pur-cyt_permease"/>
    <property type="match status" value="1"/>
</dbReference>
<evidence type="ECO:0000313" key="9">
    <source>
        <dbReference type="EMBL" id="MDH7639131.1"/>
    </source>
</evidence>
<evidence type="ECO:0000256" key="4">
    <source>
        <dbReference type="ARBA" id="ARBA00022692"/>
    </source>
</evidence>
<feature type="transmembrane region" description="Helical" evidence="8">
    <location>
        <begin position="137"/>
        <end position="161"/>
    </location>
</feature>
<keyword evidence="4 8" id="KW-0812">Transmembrane</keyword>
<feature type="transmembrane region" description="Helical" evidence="8">
    <location>
        <begin position="422"/>
        <end position="448"/>
    </location>
</feature>
<feature type="transmembrane region" description="Helical" evidence="8">
    <location>
        <begin position="32"/>
        <end position="52"/>
    </location>
</feature>
<proteinExistence type="inferred from homology"/>
<evidence type="ECO:0000256" key="3">
    <source>
        <dbReference type="ARBA" id="ARBA00022448"/>
    </source>
</evidence>
<dbReference type="InterPro" id="IPR001248">
    <property type="entry name" value="Pur-cyt_permease"/>
</dbReference>
<comment type="caution">
    <text evidence="9">The sequence shown here is derived from an EMBL/GenBank/DDBJ whole genome shotgun (WGS) entry which is preliminary data.</text>
</comment>
<keyword evidence="5 8" id="KW-1133">Transmembrane helix</keyword>
<feature type="transmembrane region" description="Helical" evidence="8">
    <location>
        <begin position="167"/>
        <end position="184"/>
    </location>
</feature>
<dbReference type="InterPro" id="IPR026030">
    <property type="entry name" value="Pur-cyt_permease_Fcy2/21/22"/>
</dbReference>
<evidence type="ECO:0000256" key="8">
    <source>
        <dbReference type="SAM" id="Phobius"/>
    </source>
</evidence>
<organism evidence="9 10">
    <name type="scientific">Sphingomonas oryzagri</name>
    <dbReference type="NCBI Taxonomy" id="3042314"/>
    <lineage>
        <taxon>Bacteria</taxon>
        <taxon>Pseudomonadati</taxon>
        <taxon>Pseudomonadota</taxon>
        <taxon>Alphaproteobacteria</taxon>
        <taxon>Sphingomonadales</taxon>
        <taxon>Sphingomonadaceae</taxon>
        <taxon>Sphingomonas</taxon>
    </lineage>
</organism>
<feature type="transmembrane region" description="Helical" evidence="8">
    <location>
        <begin position="59"/>
        <end position="79"/>
    </location>
</feature>
<keyword evidence="6 7" id="KW-0472">Membrane</keyword>
<feature type="transmembrane region" description="Helical" evidence="8">
    <location>
        <begin position="395"/>
        <end position="416"/>
    </location>
</feature>
<dbReference type="EMBL" id="JARYGZ010000001">
    <property type="protein sequence ID" value="MDH7639131.1"/>
    <property type="molecule type" value="Genomic_DNA"/>
</dbReference>
<evidence type="ECO:0000256" key="2">
    <source>
        <dbReference type="ARBA" id="ARBA00008974"/>
    </source>
</evidence>
<evidence type="ECO:0000256" key="5">
    <source>
        <dbReference type="ARBA" id="ARBA00022989"/>
    </source>
</evidence>
<comment type="subcellular location">
    <subcellularLocation>
        <location evidence="1">Membrane</location>
        <topology evidence="1">Multi-pass membrane protein</topology>
    </subcellularLocation>
</comment>
<evidence type="ECO:0000313" key="10">
    <source>
        <dbReference type="Proteomes" id="UP001160625"/>
    </source>
</evidence>
<accession>A0ABT6N258</accession>
<dbReference type="Gene3D" id="1.10.4160.10">
    <property type="entry name" value="Hydantoin permease"/>
    <property type="match status" value="1"/>
</dbReference>
<evidence type="ECO:0000256" key="1">
    <source>
        <dbReference type="ARBA" id="ARBA00004141"/>
    </source>
</evidence>
<evidence type="ECO:0000256" key="7">
    <source>
        <dbReference type="PIRNR" id="PIRNR002744"/>
    </source>
</evidence>
<feature type="transmembrane region" description="Helical" evidence="8">
    <location>
        <begin position="237"/>
        <end position="260"/>
    </location>
</feature>
<reference evidence="9" key="1">
    <citation type="submission" date="2023-04" db="EMBL/GenBank/DDBJ databases">
        <title>Sphingomonas sp. MAHUQ-71 isolated from rice field.</title>
        <authorList>
            <person name="Huq M.A."/>
        </authorList>
    </citation>
    <scope>NUCLEOTIDE SEQUENCE</scope>
    <source>
        <strain evidence="9">MAHUQ-71</strain>
    </source>
</reference>
<gene>
    <name evidence="9" type="ORF">QGN17_10350</name>
</gene>
<feature type="transmembrane region" description="Helical" evidence="8">
    <location>
        <begin position="99"/>
        <end position="125"/>
    </location>
</feature>
<feature type="transmembrane region" description="Helical" evidence="8">
    <location>
        <begin position="325"/>
        <end position="346"/>
    </location>
</feature>
<dbReference type="PANTHER" id="PTHR31806">
    <property type="entry name" value="PURINE-CYTOSINE PERMEASE FCY2-RELATED"/>
    <property type="match status" value="1"/>
</dbReference>
<keyword evidence="3 7" id="KW-0813">Transport</keyword>
<dbReference type="Pfam" id="PF02133">
    <property type="entry name" value="Transp_cyt_pur"/>
    <property type="match status" value="1"/>
</dbReference>
<dbReference type="RefSeq" id="WP_281044396.1">
    <property type="nucleotide sequence ID" value="NZ_JARYGZ010000001.1"/>
</dbReference>
<sequence>MAADQDGGQWVESSSIEAVPASKRHGHVRDLFTLWFTTNIAPLPIVTGAMAVQDFGLPLLGAASAIVLGHGVGGIFLAACSAQGPRLGLPQMIQSRGQFGRYGALVIVIVAALLYIGFFISNIVLAGKSIVGLAPAFPMSVAAIAAAIAAAAIGILGYDVIHLLNRIGMWAMGAVLIVALAIIVDKMPAPAWHAGTITAIGWFSTFSLAAVWQISYACYTSDYSRYLPEDVGFARPFWASYCGSVLGASASFLFGALAVAGAAHGADAMTTVSAVTGIVGPVVMLLFVLNIISHNALNNYGATLSLITMGQTFAARWHPGRRARILLSGIVLAGAVSVAVLATGFVAGFIGFVVALMIVLAPWATINLVDFYLLKHGRYDIASLFAEDGGIYGRVSPAAIGAYAIGIAVQLPFLSIGAFKGWFTASLGGVDIGWLIAIPATGLSFILLSKAFARTDRAAA</sequence>
<dbReference type="Proteomes" id="UP001160625">
    <property type="component" value="Unassembled WGS sequence"/>
</dbReference>
<evidence type="ECO:0000256" key="6">
    <source>
        <dbReference type="ARBA" id="ARBA00023136"/>
    </source>
</evidence>
<feature type="transmembrane region" description="Helical" evidence="8">
    <location>
        <begin position="196"/>
        <end position="217"/>
    </location>
</feature>
<keyword evidence="10" id="KW-1185">Reference proteome</keyword>
<comment type="similarity">
    <text evidence="2 7">Belongs to the purine-cytosine permease (2.A.39) family.</text>
</comment>
<name>A0ABT6N258_9SPHN</name>
<protein>
    <submittedName>
        <fullName evidence="9">Cytosine permease</fullName>
    </submittedName>
</protein>
<feature type="transmembrane region" description="Helical" evidence="8">
    <location>
        <begin position="272"/>
        <end position="293"/>
    </location>
</feature>